<evidence type="ECO:0000256" key="15">
    <source>
        <dbReference type="SAM" id="Phobius"/>
    </source>
</evidence>
<evidence type="ECO:0000313" key="17">
    <source>
        <dbReference type="EMBL" id="SIO73219.1"/>
    </source>
</evidence>
<dbReference type="InterPro" id="IPR023298">
    <property type="entry name" value="ATPase_P-typ_TM_dom_sf"/>
</dbReference>
<dbReference type="Gene3D" id="3.40.50.1000">
    <property type="entry name" value="HAD superfamily/HAD-like"/>
    <property type="match status" value="1"/>
</dbReference>
<dbReference type="Gene3D" id="1.20.1110.10">
    <property type="entry name" value="Calcium-transporting ATPase, transmembrane domain"/>
    <property type="match status" value="1"/>
</dbReference>
<comment type="similarity">
    <text evidence="14">Belongs to the cation transport ATPase (P-type) (TC 3.A.3) family.</text>
</comment>
<evidence type="ECO:0000256" key="3">
    <source>
        <dbReference type="ARBA" id="ARBA00022448"/>
    </source>
</evidence>
<protein>
    <recommendedName>
        <fullName evidence="2">P-type Ca(2+) transporter</fullName>
        <ecNumber evidence="2">7.2.2.10</ecNumber>
    </recommendedName>
</protein>
<dbReference type="InterPro" id="IPR023214">
    <property type="entry name" value="HAD_sf"/>
</dbReference>
<dbReference type="GO" id="GO:0005388">
    <property type="term" value="F:P-type calcium transporter activity"/>
    <property type="evidence" value="ECO:0007669"/>
    <property type="project" value="UniProtKB-EC"/>
</dbReference>
<feature type="transmembrane region" description="Helical" evidence="15">
    <location>
        <begin position="905"/>
        <end position="922"/>
    </location>
</feature>
<dbReference type="KEGG" id="bmic:BMR1_01G00885"/>
<dbReference type="GO" id="GO:0016020">
    <property type="term" value="C:membrane"/>
    <property type="evidence" value="ECO:0007669"/>
    <property type="project" value="UniProtKB-SubCell"/>
</dbReference>
<keyword evidence="18" id="KW-1185">Reference proteome</keyword>
<dbReference type="Pfam" id="PF13246">
    <property type="entry name" value="Cation_ATPase"/>
    <property type="match status" value="1"/>
</dbReference>
<dbReference type="EMBL" id="FO082871">
    <property type="protein sequence ID" value="SIO73219.1"/>
    <property type="molecule type" value="Genomic_DNA"/>
</dbReference>
<keyword evidence="3" id="KW-0813">Transport</keyword>
<dbReference type="GeneID" id="24423251"/>
<feature type="transmembrane region" description="Helical" evidence="15">
    <location>
        <begin position="87"/>
        <end position="110"/>
    </location>
</feature>
<dbReference type="Pfam" id="PF00122">
    <property type="entry name" value="E1-E2_ATPase"/>
    <property type="match status" value="1"/>
</dbReference>
<dbReference type="InterPro" id="IPR059000">
    <property type="entry name" value="ATPase_P-type_domA"/>
</dbReference>
<dbReference type="SUPFAM" id="SSF81665">
    <property type="entry name" value="Calcium ATPase, transmembrane domain M"/>
    <property type="match status" value="1"/>
</dbReference>
<evidence type="ECO:0000256" key="1">
    <source>
        <dbReference type="ARBA" id="ARBA00004141"/>
    </source>
</evidence>
<dbReference type="InterPro" id="IPR001757">
    <property type="entry name" value="P_typ_ATPase"/>
</dbReference>
<keyword evidence="10" id="KW-1278">Translocase</keyword>
<sequence length="992" mass="108906">MELPSCPHTLSVEDILDKFSVDIGQGLSQKQVSERREKYGYHVLHQSKGLSLYELIYAQFEDLLVRILLGAAVFSFVLTLLEGEGGGVSAYVEPIVIMVILVLNAFIGVWQECDAEKALDALKKLQPQNAKCLREGKWQMLETSELVPGDIVSVVGGNKVPADCRLIKVYSTCFSVEQSQLTGESALCSKHANALGKGMEECEIQERKNMIYSSTTVSVGNALAIVTATGMSTEIGNIQSAVMEAAAEKDSTPLQEKLDEFGAFLSKIISVICVLVWVINFRNFSDPVHGSFLGGAIYYFKIAISLAVAAIPEGLPAVITTCLALGTRKMAKQNAIVRKLSSVETLGCTTVICSDKTGTLTTNVMSVRTAIRIDDGDRVIKSKEGEKLDARYAKLIKCAVLCNNCDKEEGSGEEVIYFGEPTERALIILAQKNGMRLEYGESRLAELEFARDRKMMSTINKTAEGKQIIYSKGAPESILDRCTHYLCGDRVEKLTAQIKSKLHEEVDIMAKSALRTLAFAEKTDGGDYYAMYTEGMKSSENSEDSPAYFAKIECGLTFLGMVGIHDPPRKGVKEAIEICRNAGIKVIMITGDNKLTAEAIAKSVNIPFTNSFTGKEFESLPHAEKERVLMGNPIFSRTEPKHKQYIVSILKSLGETVAMTGDGVNDAPALKQADIGISMGISGTEVAKEASDMILADDNFSTIVSAVQEGRCIYNNMKAFIRYLISSNVGEVVSIFLTAALGIPDSLVPVQLLWVNLVTDGPPATALGFNPPDPFVMSKPPRGRNEKLIGIWTMIRYLVVGIYVGISTVGIFVQWYIYGISPNDSNTLVSFYQLANWSECRSWNDFSPNTIPYMTNDPCSYFTQGKNKASTLSLTVLVITEMLNACNALSNQTSLISMPPWTNPYLVMAVMSSIAIHCLVLYTPPLARIFGVVPLDIYDWIAVFWWSFPVVLIDELLKFISRNSWSGHIEHAIEGALARFSIGYVTYDKKDD</sequence>
<keyword evidence="12" id="KW-0406">Ion transport</keyword>
<gene>
    <name evidence="17" type="ORF">BMR1_01G00885</name>
</gene>
<evidence type="ECO:0000256" key="5">
    <source>
        <dbReference type="ARBA" id="ARBA00022692"/>
    </source>
</evidence>
<reference evidence="17 18" key="2">
    <citation type="journal article" date="2013" name="PLoS ONE">
        <title>Whole genome mapping and re-organization of the nuclear and mitochondrial genomes of Babesia microti isolates.</title>
        <authorList>
            <person name="Cornillot E."/>
            <person name="Dassouli A."/>
            <person name="Garg A."/>
            <person name="Pachikara N."/>
            <person name="Randazzo S."/>
            <person name="Depoix D."/>
            <person name="Carcy B."/>
            <person name="Delbecq S."/>
            <person name="Frutos R."/>
            <person name="Silva J.C."/>
            <person name="Sutton R."/>
            <person name="Krause P.J."/>
            <person name="Mamoun C.B."/>
        </authorList>
    </citation>
    <scope>NUCLEOTIDE SEQUENCE [LARGE SCALE GENOMIC DNA]</scope>
    <source>
        <strain evidence="17 18">RI</strain>
    </source>
</reference>
<reference evidence="17 18" key="1">
    <citation type="journal article" date="2012" name="Nucleic Acids Res.">
        <title>Sequencing of the smallest Apicomplexan genome from the human pathogen Babesia microti.</title>
        <authorList>
            <person name="Cornillot E."/>
            <person name="Hadj-Kaddour K."/>
            <person name="Dassouli A."/>
            <person name="Noel B."/>
            <person name="Ranwez V."/>
            <person name="Vacherie B."/>
            <person name="Augagneur Y."/>
            <person name="Bres V."/>
            <person name="Duclos A."/>
            <person name="Randazzo S."/>
            <person name="Carcy B."/>
            <person name="Debierre-Grockiego F."/>
            <person name="Delbecq S."/>
            <person name="Moubri-Menage K."/>
            <person name="Shams-Eldin H."/>
            <person name="Usmani-Brown S."/>
            <person name="Bringaud F."/>
            <person name="Wincker P."/>
            <person name="Vivares C.P."/>
            <person name="Schwarz R.T."/>
            <person name="Schetters T.P."/>
            <person name="Krause P.J."/>
            <person name="Gorenflot A."/>
            <person name="Berry V."/>
            <person name="Barbe V."/>
            <person name="Ben Mamoun C."/>
        </authorList>
    </citation>
    <scope>NUCLEOTIDE SEQUENCE [LARGE SCALE GENOMIC DNA]</scope>
    <source>
        <strain evidence="17 18">RI</strain>
    </source>
</reference>
<reference evidence="17 18" key="3">
    <citation type="journal article" date="2016" name="Sci. Rep.">
        <title>Genome-wide diversity and gene expression profiling of Babesia microti isolates identify polymorphic genes that mediate host-pathogen interactions.</title>
        <authorList>
            <person name="Silva J.C."/>
            <person name="Cornillot E."/>
            <person name="McCracken C."/>
            <person name="Usmani-Brown S."/>
            <person name="Dwivedi A."/>
            <person name="Ifeonu O.O."/>
            <person name="Crabtree J."/>
            <person name="Gotia H.T."/>
            <person name="Virji A.Z."/>
            <person name="Reynes C."/>
            <person name="Colinge J."/>
            <person name="Kumar V."/>
            <person name="Lawres L."/>
            <person name="Pazzi J.E."/>
            <person name="Pablo J.V."/>
            <person name="Hung C."/>
            <person name="Brancato J."/>
            <person name="Kumari P."/>
            <person name="Orvis J."/>
            <person name="Tretina K."/>
            <person name="Chibucos M."/>
            <person name="Ott S."/>
            <person name="Sadzewicz L."/>
            <person name="Sengamalay N."/>
            <person name="Shetty A.C."/>
            <person name="Su Q."/>
            <person name="Tallon L."/>
            <person name="Fraser C.M."/>
            <person name="Frutos R."/>
            <person name="Molina D.M."/>
            <person name="Krause P.J."/>
            <person name="Ben Mamoun C."/>
        </authorList>
    </citation>
    <scope>NUCLEOTIDE SEQUENCE [LARGE SCALE GENOMIC DNA]</scope>
    <source>
        <strain evidence="17 18">RI</strain>
    </source>
</reference>
<evidence type="ECO:0000313" key="18">
    <source>
        <dbReference type="Proteomes" id="UP000002899"/>
    </source>
</evidence>
<feature type="domain" description="Cation-transporting P-type ATPase N-terminal" evidence="16">
    <location>
        <begin position="6"/>
        <end position="80"/>
    </location>
</feature>
<dbReference type="InterPro" id="IPR006068">
    <property type="entry name" value="ATPase_P-typ_cation-transptr_C"/>
</dbReference>
<feature type="transmembrane region" description="Helical" evidence="15">
    <location>
        <begin position="797"/>
        <end position="818"/>
    </location>
</feature>
<dbReference type="OrthoDB" id="3352408at2759"/>
<dbReference type="PROSITE" id="PS00154">
    <property type="entry name" value="ATPASE_E1_E2"/>
    <property type="match status" value="1"/>
</dbReference>
<dbReference type="FunFam" id="2.70.150.10:FF:000014">
    <property type="entry name" value="Calcium-transporting ATPase, putative"/>
    <property type="match status" value="1"/>
</dbReference>
<evidence type="ECO:0000256" key="2">
    <source>
        <dbReference type="ARBA" id="ARBA00012790"/>
    </source>
</evidence>
<dbReference type="RefSeq" id="XP_021337327.1">
    <property type="nucleotide sequence ID" value="XM_021481816.1"/>
</dbReference>
<keyword evidence="5 15" id="KW-0812">Transmembrane</keyword>
<dbReference type="GO" id="GO:0016887">
    <property type="term" value="F:ATP hydrolysis activity"/>
    <property type="evidence" value="ECO:0007669"/>
    <property type="project" value="InterPro"/>
</dbReference>
<dbReference type="Pfam" id="PF00689">
    <property type="entry name" value="Cation_ATPase_C"/>
    <property type="match status" value="1"/>
</dbReference>
<dbReference type="EC" id="7.2.2.10" evidence="2"/>
<dbReference type="SFLD" id="SFLDF00027">
    <property type="entry name" value="p-type_atpase"/>
    <property type="match status" value="1"/>
</dbReference>
<evidence type="ECO:0000256" key="11">
    <source>
        <dbReference type="ARBA" id="ARBA00022989"/>
    </source>
</evidence>
<keyword evidence="13 15" id="KW-0472">Membrane</keyword>
<keyword evidence="11 15" id="KW-1133">Transmembrane helix</keyword>
<proteinExistence type="inferred from homology"/>
<evidence type="ECO:0000256" key="6">
    <source>
        <dbReference type="ARBA" id="ARBA00022741"/>
    </source>
</evidence>
<organism evidence="17 18">
    <name type="scientific">Babesia microti (strain RI)</name>
    <dbReference type="NCBI Taxonomy" id="1133968"/>
    <lineage>
        <taxon>Eukaryota</taxon>
        <taxon>Sar</taxon>
        <taxon>Alveolata</taxon>
        <taxon>Apicomplexa</taxon>
        <taxon>Aconoidasida</taxon>
        <taxon>Piroplasmida</taxon>
        <taxon>Babesiidae</taxon>
        <taxon>Babesia</taxon>
    </lineage>
</organism>
<dbReference type="Gene3D" id="2.70.150.10">
    <property type="entry name" value="Calcium-transporting ATPase, cytoplasmic transduction domain A"/>
    <property type="match status" value="1"/>
</dbReference>
<feature type="transmembrane region" description="Helical" evidence="15">
    <location>
        <begin position="63"/>
        <end position="81"/>
    </location>
</feature>
<keyword evidence="4" id="KW-0109">Calcium transport</keyword>
<keyword evidence="7" id="KW-0106">Calcium</keyword>
<evidence type="ECO:0000256" key="13">
    <source>
        <dbReference type="ARBA" id="ARBA00023136"/>
    </source>
</evidence>
<dbReference type="InterPro" id="IPR023299">
    <property type="entry name" value="ATPase_P-typ_cyto_dom_N"/>
</dbReference>
<dbReference type="NCBIfam" id="TIGR01494">
    <property type="entry name" value="ATPase_P-type"/>
    <property type="match status" value="3"/>
</dbReference>
<dbReference type="PRINTS" id="PR00121">
    <property type="entry name" value="NAKATPASE"/>
</dbReference>
<dbReference type="Gene3D" id="3.40.1110.10">
    <property type="entry name" value="Calcium-transporting ATPase, cytoplasmic domain N"/>
    <property type="match status" value="1"/>
</dbReference>
<keyword evidence="17" id="KW-0378">Hydrolase</keyword>
<dbReference type="SFLD" id="SFLDG00002">
    <property type="entry name" value="C1.7:_P-type_atpase_like"/>
    <property type="match status" value="1"/>
</dbReference>
<dbReference type="SUPFAM" id="SSF81660">
    <property type="entry name" value="Metal cation-transporting ATPase, ATP-binding domain N"/>
    <property type="match status" value="1"/>
</dbReference>
<dbReference type="AlphaFoldDB" id="A0A1N6LWH7"/>
<feature type="transmembrane region" description="Helical" evidence="15">
    <location>
        <begin position="299"/>
        <end position="325"/>
    </location>
</feature>
<dbReference type="VEuPathDB" id="PiroplasmaDB:BMR1_01G00885"/>
<dbReference type="Pfam" id="PF00690">
    <property type="entry name" value="Cation_ATPase_N"/>
    <property type="match status" value="1"/>
</dbReference>
<dbReference type="Proteomes" id="UP000002899">
    <property type="component" value="Chromosome I"/>
</dbReference>
<dbReference type="SUPFAM" id="SSF56784">
    <property type="entry name" value="HAD-like"/>
    <property type="match status" value="1"/>
</dbReference>
<keyword evidence="8" id="KW-0067">ATP-binding</keyword>
<comment type="subcellular location">
    <subcellularLocation>
        <location evidence="1">Membrane</location>
        <topology evidence="1">Multi-pass membrane protein</topology>
    </subcellularLocation>
</comment>
<accession>A0A1N6LWH7</accession>
<dbReference type="GO" id="GO:0005524">
    <property type="term" value="F:ATP binding"/>
    <property type="evidence" value="ECO:0007669"/>
    <property type="project" value="UniProtKB-KW"/>
</dbReference>
<feature type="transmembrane region" description="Helical" evidence="15">
    <location>
        <begin position="929"/>
        <end position="948"/>
    </location>
</feature>
<dbReference type="FunFam" id="1.20.1110.10:FF:000027">
    <property type="entry name" value="Calcium-transporting ATPase, putative"/>
    <property type="match status" value="1"/>
</dbReference>
<evidence type="ECO:0000256" key="8">
    <source>
        <dbReference type="ARBA" id="ARBA00022840"/>
    </source>
</evidence>
<evidence type="ECO:0000256" key="14">
    <source>
        <dbReference type="ARBA" id="ARBA00038148"/>
    </source>
</evidence>
<dbReference type="SUPFAM" id="SSF81653">
    <property type="entry name" value="Calcium ATPase, transduction domain A"/>
    <property type="match status" value="1"/>
</dbReference>
<dbReference type="SMART" id="SM00831">
    <property type="entry name" value="Cation_ATPase_N"/>
    <property type="match status" value="1"/>
</dbReference>
<evidence type="ECO:0000256" key="10">
    <source>
        <dbReference type="ARBA" id="ARBA00022967"/>
    </source>
</evidence>
<dbReference type="PRINTS" id="PR00119">
    <property type="entry name" value="CATATPASE"/>
</dbReference>
<dbReference type="InterPro" id="IPR044492">
    <property type="entry name" value="P_typ_ATPase_HD_dom"/>
</dbReference>
<dbReference type="FunFam" id="3.40.50.1000:FF:000028">
    <property type="entry name" value="Calcium-transporting P-type ATPase, putative"/>
    <property type="match status" value="1"/>
</dbReference>
<evidence type="ECO:0000259" key="16">
    <source>
        <dbReference type="SMART" id="SM00831"/>
    </source>
</evidence>
<dbReference type="InterPro" id="IPR008250">
    <property type="entry name" value="ATPase_P-typ_transduc_dom_A_sf"/>
</dbReference>
<dbReference type="InterPro" id="IPR036412">
    <property type="entry name" value="HAD-like_sf"/>
</dbReference>
<evidence type="ECO:0000256" key="7">
    <source>
        <dbReference type="ARBA" id="ARBA00022837"/>
    </source>
</evidence>
<dbReference type="PANTHER" id="PTHR42861">
    <property type="entry name" value="CALCIUM-TRANSPORTING ATPASE"/>
    <property type="match status" value="1"/>
</dbReference>
<feature type="transmembrane region" description="Helical" evidence="15">
    <location>
        <begin position="261"/>
        <end position="279"/>
    </location>
</feature>
<keyword evidence="6" id="KW-0547">Nucleotide-binding</keyword>
<name>A0A1N6LWH7_BABMR</name>
<dbReference type="InterPro" id="IPR018303">
    <property type="entry name" value="ATPase_P-typ_P_site"/>
</dbReference>
<dbReference type="SFLD" id="SFLDS00003">
    <property type="entry name" value="Haloacid_Dehalogenase"/>
    <property type="match status" value="1"/>
</dbReference>
<evidence type="ECO:0000256" key="9">
    <source>
        <dbReference type="ARBA" id="ARBA00022842"/>
    </source>
</evidence>
<dbReference type="FunFam" id="1.20.1110.10:FF:000037">
    <property type="entry name" value="Calcium-transporting ATPase, putative"/>
    <property type="match status" value="1"/>
</dbReference>
<keyword evidence="9" id="KW-0460">Magnesium</keyword>
<dbReference type="InterPro" id="IPR004014">
    <property type="entry name" value="ATPase_P-typ_cation-transptr_N"/>
</dbReference>
<evidence type="ECO:0000256" key="12">
    <source>
        <dbReference type="ARBA" id="ARBA00023065"/>
    </source>
</evidence>
<evidence type="ECO:0000256" key="4">
    <source>
        <dbReference type="ARBA" id="ARBA00022568"/>
    </source>
</evidence>